<keyword evidence="4 9" id="KW-0805">Transcription regulation</keyword>
<evidence type="ECO:0000256" key="3">
    <source>
        <dbReference type="ARBA" id="ARBA00020628"/>
    </source>
</evidence>
<evidence type="ECO:0000256" key="7">
    <source>
        <dbReference type="ARBA" id="ARBA00023242"/>
    </source>
</evidence>
<protein>
    <recommendedName>
        <fullName evidence="3 9">Mediator of RNA polymerase II transcription subunit 5</fullName>
    </recommendedName>
    <alternativeName>
        <fullName evidence="8 9">Mediator complex subunit 5</fullName>
    </alternativeName>
</protein>
<dbReference type="EMBL" id="FP929083">
    <property type="protein sequence ID" value="CBX92240.1"/>
    <property type="molecule type" value="Genomic_DNA"/>
</dbReference>
<dbReference type="Proteomes" id="UP000002668">
    <property type="component" value="Genome"/>
</dbReference>
<keyword evidence="6 9" id="KW-0804">Transcription</keyword>
<dbReference type="HOGENOM" id="CLU_004096_0_0_1"/>
<evidence type="ECO:0000256" key="4">
    <source>
        <dbReference type="ARBA" id="ARBA00023015"/>
    </source>
</evidence>
<keyword evidence="11" id="KW-1185">Reference proteome</keyword>
<evidence type="ECO:0000256" key="6">
    <source>
        <dbReference type="ARBA" id="ARBA00023163"/>
    </source>
</evidence>
<dbReference type="VEuPathDB" id="FungiDB:LEMA_P049460.1"/>
<dbReference type="STRING" id="985895.E5R4W7"/>
<dbReference type="OMA" id="LYVYINA"/>
<dbReference type="InParanoid" id="E5R4W7"/>
<evidence type="ECO:0000313" key="10">
    <source>
        <dbReference type="EMBL" id="CBX92240.1"/>
    </source>
</evidence>
<organism evidence="11">
    <name type="scientific">Leptosphaeria maculans (strain JN3 / isolate v23.1.3 / race Av1-4-5-6-7-8)</name>
    <name type="common">Blackleg fungus</name>
    <name type="synonym">Phoma lingam</name>
    <dbReference type="NCBI Taxonomy" id="985895"/>
    <lineage>
        <taxon>Eukaryota</taxon>
        <taxon>Fungi</taxon>
        <taxon>Dikarya</taxon>
        <taxon>Ascomycota</taxon>
        <taxon>Pezizomycotina</taxon>
        <taxon>Dothideomycetes</taxon>
        <taxon>Pleosporomycetidae</taxon>
        <taxon>Pleosporales</taxon>
        <taxon>Pleosporineae</taxon>
        <taxon>Leptosphaeriaceae</taxon>
        <taxon>Plenodomus</taxon>
        <taxon>Plenodomus lingam/Leptosphaeria maculans species complex</taxon>
    </lineage>
</organism>
<dbReference type="InterPro" id="IPR014801">
    <property type="entry name" value="Mediator_Med5_fun"/>
</dbReference>
<gene>
    <name evidence="9" type="primary">MED5</name>
    <name evidence="10" type="ORF">LEMA_P049460.1</name>
</gene>
<reference evidence="11" key="1">
    <citation type="journal article" date="2011" name="Nat. Commun.">
        <title>Effector diversification within compartments of the Leptosphaeria maculans genome affected by Repeat-Induced Point mutations.</title>
        <authorList>
            <person name="Rouxel T."/>
            <person name="Grandaubert J."/>
            <person name="Hane J.K."/>
            <person name="Hoede C."/>
            <person name="van de Wouw A.P."/>
            <person name="Couloux A."/>
            <person name="Dominguez V."/>
            <person name="Anthouard V."/>
            <person name="Bally P."/>
            <person name="Bourras S."/>
            <person name="Cozijnsen A.J."/>
            <person name="Ciuffetti L.M."/>
            <person name="Degrave A."/>
            <person name="Dilmaghani A."/>
            <person name="Duret L."/>
            <person name="Fudal I."/>
            <person name="Goodwin S.B."/>
            <person name="Gout L."/>
            <person name="Glaser N."/>
            <person name="Linglin J."/>
            <person name="Kema G.H.J."/>
            <person name="Lapalu N."/>
            <person name="Lawrence C.B."/>
            <person name="May K."/>
            <person name="Meyer M."/>
            <person name="Ollivier B."/>
            <person name="Poulain J."/>
            <person name="Schoch C.L."/>
            <person name="Simon A."/>
            <person name="Spatafora J.W."/>
            <person name="Stachowiak A."/>
            <person name="Turgeon B.G."/>
            <person name="Tyler B.M."/>
            <person name="Vincent D."/>
            <person name="Weissenbach J."/>
            <person name="Amselem J."/>
            <person name="Quesneville H."/>
            <person name="Oliver R.P."/>
            <person name="Wincker P."/>
            <person name="Balesdent M.-H."/>
            <person name="Howlett B.J."/>
        </authorList>
    </citation>
    <scope>NUCLEOTIDE SEQUENCE [LARGE SCALE GENOMIC DNA]</scope>
    <source>
        <strain evidence="11">JN3 / isolate v23.1.3 / race Av1-4-5-6-7-8</strain>
    </source>
</reference>
<dbReference type="Pfam" id="PF08689">
    <property type="entry name" value="Med5"/>
    <property type="match status" value="1"/>
</dbReference>
<dbReference type="GO" id="GO:0006357">
    <property type="term" value="P:regulation of transcription by RNA polymerase II"/>
    <property type="evidence" value="ECO:0007669"/>
    <property type="project" value="InterPro"/>
</dbReference>
<dbReference type="PANTHER" id="PTHR35784:SF1">
    <property type="entry name" value="MEDIATOR OF RNA POLYMERASE II TRANSCRIPTION SUBUNIT 5"/>
    <property type="match status" value="1"/>
</dbReference>
<dbReference type="AlphaFoldDB" id="E5R4W7"/>
<evidence type="ECO:0000256" key="8">
    <source>
        <dbReference type="ARBA" id="ARBA00031256"/>
    </source>
</evidence>
<dbReference type="OrthoDB" id="5322661at2759"/>
<dbReference type="PANTHER" id="PTHR35784">
    <property type="entry name" value="MEDIATOR OF RNA POLYMERASE II TRANSCRIPTION SUBUNIT 5"/>
    <property type="match status" value="1"/>
</dbReference>
<comment type="subcellular location">
    <subcellularLocation>
        <location evidence="1 9">Nucleus</location>
    </subcellularLocation>
</comment>
<keyword evidence="5 9" id="KW-0010">Activator</keyword>
<dbReference type="GO" id="GO:0003712">
    <property type="term" value="F:transcription coregulator activity"/>
    <property type="evidence" value="ECO:0007669"/>
    <property type="project" value="InterPro"/>
</dbReference>
<evidence type="ECO:0000256" key="2">
    <source>
        <dbReference type="ARBA" id="ARBA00008782"/>
    </source>
</evidence>
<comment type="similarity">
    <text evidence="2 9">Belongs to the Mediator complex subunit 5 family.</text>
</comment>
<comment type="function">
    <text evidence="9">Component of the Mediator complex, a coactivator involved in the regulated transcription of nearly all RNA polymerase II-dependent genes. Mediator functions as a bridge to convey information from gene-specific regulatory proteins to the basal RNA polymerase II transcription machinery. Mediator is recruited to promoters by direct interactions with regulatory proteins and serves as a scaffold for the assembly of a functional preinitiation complex with RNA polymerase II and the general transcription factors.</text>
</comment>
<name>E5R4W7_LEPMJ</name>
<comment type="subunit">
    <text evidence="9">Component of the Mediator complex.</text>
</comment>
<evidence type="ECO:0000313" key="11">
    <source>
        <dbReference type="Proteomes" id="UP000002668"/>
    </source>
</evidence>
<dbReference type="eggNOG" id="ENOG502R1HB">
    <property type="taxonomic scope" value="Eukaryota"/>
</dbReference>
<evidence type="ECO:0000256" key="5">
    <source>
        <dbReference type="ARBA" id="ARBA00023159"/>
    </source>
</evidence>
<keyword evidence="7 9" id="KW-0539">Nucleus</keyword>
<dbReference type="GO" id="GO:0016592">
    <property type="term" value="C:mediator complex"/>
    <property type="evidence" value="ECO:0007669"/>
    <property type="project" value="InterPro"/>
</dbReference>
<proteinExistence type="inferred from homology"/>
<evidence type="ECO:0000256" key="1">
    <source>
        <dbReference type="ARBA" id="ARBA00004123"/>
    </source>
</evidence>
<sequence length="1060" mass="117323">MESMEKDWKLCLDGCLDRRISKTVFAALVAELHARSPLPGRRIAALLLRPRSAGANSVDPRVLIYIEQLLASRIVNAADVLISTFRYSKDRLPKTGQSPKEPQWHNPPELEENLFHRLSKAFASEERPLTNSEGIATLMIVTRWMQALVTSHTSDTMIQAMSGIQQQPQQQSVSVREGLGVLVVGIIENSRVLHILKHPKGKDLRKSFTQSLSSFVIFLSHNSAGSQNSLHLAERLENSQKQHEFYEKIPTVNGGTNEDSGLGVASLHLDATMDLPVMNTRAGLYIFLNSLLVARPLTDDYTIMSYLHSRYKLETQSMAMATDLITASFDILANAMYRSEPASNMFCLKSFLVNKIPILLSQLSASIFPMTLEMCITQALSHVDPNAFPAFSQGFDDMMGNNTSLSDVRQDFLNACALHSLIPSAAVERLLGETPMQGPPETRYDKKTLLDQCKSNFDKVNTFIDELDNLDGNAGAIVGAVTEFISHLCETQTTMYLKQISCMIFKKPQAMDVMLQFTSPASILQPLSQFLDDWHYDSDQGRPYFEHTREMSADKAGEYQPVFDEFGAILVLIMAFVYRYNLTYRDLGITYGSFIARLIERGHHSLSPDEMTEDQSRSLGIWLKGLYDHDKEGLSNDVFASCRPQDFYLIVPTLFNQTVLACSHGILTFESVKSGLEYLGETFLLPSLIGGLRWMASYALLQTHKDLDAIMRIFKELMLSATSSGDAQAMHSTILAMVSSHLETTFKTIQRREPARTTIEPLLQAIKANSNYERSTYATVKELERWTNAPYSTLGTALGHTVQQLITWSSNAAMQPNPPSYTHLQIYATTRMLGAYKTLRAIVETVTTQTNAGYGSAALDVGMSMICAPTVEDSPIAVDWAGSTVVAPPPQRTRMNLREMLKQEFDNAASLVATEPLTAETIVRLQRRVEAQLGAMNDASLQARTLNLPSVHITEMQSQTISDDINKAMDDAAAATMVDDISNMDNKALQRSMEELAGTDSLHLSGMGMGAGSANGVDMSAELGHLDLVDMGSMGMDMDVGNMDMGGGGDDDWGLDFENM</sequence>
<accession>E5R4W7</accession>
<evidence type="ECO:0000256" key="9">
    <source>
        <dbReference type="RuleBase" id="RU364142"/>
    </source>
</evidence>